<organism evidence="7 8">
    <name type="scientific">Archangium lansingense</name>
    <dbReference type="NCBI Taxonomy" id="2995310"/>
    <lineage>
        <taxon>Bacteria</taxon>
        <taxon>Pseudomonadati</taxon>
        <taxon>Myxococcota</taxon>
        <taxon>Myxococcia</taxon>
        <taxon>Myxococcales</taxon>
        <taxon>Cystobacterineae</taxon>
        <taxon>Archangiaceae</taxon>
        <taxon>Archangium</taxon>
    </lineage>
</organism>
<dbReference type="PANTHER" id="PTHR45527">
    <property type="entry name" value="NONRIBOSOMAL PEPTIDE SYNTHETASE"/>
    <property type="match status" value="1"/>
</dbReference>
<dbReference type="CDD" id="cd05931">
    <property type="entry name" value="FAAL"/>
    <property type="match status" value="1"/>
</dbReference>
<dbReference type="Gene3D" id="3.30.559.10">
    <property type="entry name" value="Chloramphenicol acetyltransferase-like domain"/>
    <property type="match status" value="1"/>
</dbReference>
<feature type="domain" description="Carrier" evidence="6">
    <location>
        <begin position="623"/>
        <end position="697"/>
    </location>
</feature>
<dbReference type="PROSITE" id="PS50075">
    <property type="entry name" value="CARRIER"/>
    <property type="match status" value="2"/>
</dbReference>
<evidence type="ECO:0000313" key="8">
    <source>
        <dbReference type="Proteomes" id="UP001207654"/>
    </source>
</evidence>
<keyword evidence="8" id="KW-1185">Reference proteome</keyword>
<dbReference type="Gene3D" id="3.30.300.30">
    <property type="match status" value="2"/>
</dbReference>
<dbReference type="Pfam" id="PF00501">
    <property type="entry name" value="AMP-binding"/>
    <property type="match status" value="2"/>
</dbReference>
<dbReference type="SMART" id="SM00823">
    <property type="entry name" value="PKS_PP"/>
    <property type="match status" value="2"/>
</dbReference>
<comment type="caution">
    <text evidence="7">The sequence shown here is derived from an EMBL/GenBank/DDBJ whole genome shotgun (WGS) entry which is preliminary data.</text>
</comment>
<evidence type="ECO:0000256" key="2">
    <source>
        <dbReference type="ARBA" id="ARBA00022553"/>
    </source>
</evidence>
<evidence type="ECO:0000256" key="4">
    <source>
        <dbReference type="ARBA" id="ARBA00023098"/>
    </source>
</evidence>
<dbReference type="InterPro" id="IPR020845">
    <property type="entry name" value="AMP-binding_CS"/>
</dbReference>
<dbReference type="InterPro" id="IPR036736">
    <property type="entry name" value="ACP-like_sf"/>
</dbReference>
<dbReference type="Proteomes" id="UP001207654">
    <property type="component" value="Unassembled WGS sequence"/>
</dbReference>
<dbReference type="NCBIfam" id="TIGR01733">
    <property type="entry name" value="AA-adenyl-dom"/>
    <property type="match status" value="1"/>
</dbReference>
<dbReference type="InterPro" id="IPR009081">
    <property type="entry name" value="PP-bd_ACP"/>
</dbReference>
<dbReference type="RefSeq" id="WP_267538078.1">
    <property type="nucleotide sequence ID" value="NZ_JAPNKA010000001.1"/>
</dbReference>
<dbReference type="InterPro" id="IPR001242">
    <property type="entry name" value="Condensation_dom"/>
</dbReference>
<dbReference type="Pfam" id="PF00668">
    <property type="entry name" value="Condensation"/>
    <property type="match status" value="1"/>
</dbReference>
<name>A0ABT4ACF8_9BACT</name>
<evidence type="ECO:0000313" key="7">
    <source>
        <dbReference type="EMBL" id="MCY1079352.1"/>
    </source>
</evidence>
<keyword evidence="2" id="KW-0597">Phosphoprotein</keyword>
<dbReference type="Pfam" id="PF13193">
    <property type="entry name" value="AMP-binding_C"/>
    <property type="match status" value="1"/>
</dbReference>
<dbReference type="SUPFAM" id="SSF52777">
    <property type="entry name" value="CoA-dependent acyltransferases"/>
    <property type="match status" value="2"/>
</dbReference>
<dbReference type="InterPro" id="IPR000873">
    <property type="entry name" value="AMP-dep_synth/lig_dom"/>
</dbReference>
<dbReference type="InterPro" id="IPR010071">
    <property type="entry name" value="AA_adenyl_dom"/>
</dbReference>
<proteinExistence type="predicted"/>
<sequence>MSSASPALPDVRIDTLVELLRTWSQREPDFRGYTFLIDGESEEAHLSYAELDRKARAIAASLQRMGAQGQRALLLYPPGLDYIAGYFGCLYAGVTAVPIYPPDPMRLGRTLPRLLAISNDAQATVALTTDFILGMAEMLFEQAPELKSLQWMATDTLDAAVAEQWKDPGARPDTLAFLQYTSGSTSTPKGVMLTHSNLLHNLKLIHACFGHSRKSQGVIWLPPYHDMGLIGGILQPLYGGFPVTLLSPVDFLKKPLRWLQAISKYKATTSGGPNFAFDLCTRKVTPEELAALDLSHWDLAFNGAEPIRPETLKRFTETFKSAGFREQAYYPCYGLAEATLIVTGGHKAEVPIQRTFDTVALQKSRAEIVSTSLPTAQTQVGSGRCLTDQKMLIVHPDTGALCPEGEVGEIWVSGPSVAQGYWSQPEATARAFHGVPQGATDGLRFLRTGDLGFLLEGELFITARLKDLIIIRGRNHYPQDLEQTVERTHPSLRPGCGAAFAIDVQGEERLVVAHEIDRKAVESGSVDLEGLAQTIRQAIADQHELQAHGVLLLQAGSIPKTSSGKIQRHATKKEFLSDSLEIVHKSILDAPPAVKEQAAAPKREPSFIQKALAAVQDPQVRHSLLLLHIQEQASHVLRVPTSQLDANKPLYAFGMDSLMAVDLKSTVESSLGIEMPLSDVMQGPTLSKLTELVLGYLAAPQAATAKETPKPRADGDAPLSGGQQALWFLHQLAPESSAYHVPVAVRVRSALDVAALRRSVETLVARHPALRTTFTMTPTGPVQHVHAQLALDFETVDAAALGQAELDARLTDEAKKPFDLEHGPLLRVRVFTRSAQEHVLLITMHHIVTDFWSLAVLAEELDVLYPAECAGKKAELPALETTCADSAREQAAMLTGPRGQALEKYWREQLGGELPVLNLPTDHPRPPVQTFNGRIHTTRLDAPLVEKLKALAQAQRSTLAMVLQSAFQVLLHRYTGQQDFTLGVVSAGRNKADLARVAGYYVNPLVLRTRPSPEQSFESFLARTRQTTLDAFEHQDYPFNTLVERIQPARDPSRSPLFQVMFSYQRAYKLDERGLTPFALDIAGAQAQLAGLKLESLTLEHHVAQFDLTLTLGEADGGMVASFEYNTDLFEAGSIARMAGHLRTLLGGIVADPRKPLAQLPLLTDAERQQLLVEWHGAHVALPADQNVPAMFAAQAERTPDATAVLFKDERLSYRELRERAGRLASWLRSEGVGPGSIVGLCLERSLETIVSVLAVLQTGAAYVPLDPAYPAERLAYILDDAQVPVLLTQSWLRRQLGQLSSKDGEVRVLCLDTDMDWSTGTEASSAHLQPNDLACLIYTSGSTGQPKGVMLEHTGITNLVRSFIDSYQPGEKDRILPLTSLSSASFVGEILPLLCAGGTLVLPTEDEILDLEKLFELIARQSISIVSTVPAVLAGLNARRDELPPLRLVLSGGEALVAADMERLVGTTQVVNGYGLTETTVCSTYYPIRAEDLQGHTWVPIGKPVINTSVYVLDAQRNLLPVGCPGELYVGGVGLARGYWRRPELSSERFIPHPFKPNERLYRTGDMARWLPDGVLEYLARVDDQVKIRGFRIELGEVEAALKQHPEVREAFVMAREDSPGDKRLVAYVVLANAALTSSDLHAALAEQLPPYMIPSAFMPLASLPLSPNGKVDTKALPVPEGERPALAAAYVAPQSSLERDIATIWQEILKVDRVGLHDNFFELGGNSMLIARVHRRLREELKTELALVDMFKYSTVSALAQFLSRKPDESSLSNAAQKLKDEADKRKAAMGKRQQAAQARLRKPGGK</sequence>
<dbReference type="EMBL" id="JAPNKA010000001">
    <property type="protein sequence ID" value="MCY1079352.1"/>
    <property type="molecule type" value="Genomic_DNA"/>
</dbReference>
<feature type="compositionally biased region" description="Basic and acidic residues" evidence="5">
    <location>
        <begin position="1780"/>
        <end position="1789"/>
    </location>
</feature>
<dbReference type="PROSITE" id="PS00455">
    <property type="entry name" value="AMP_BINDING"/>
    <property type="match status" value="2"/>
</dbReference>
<protein>
    <submittedName>
        <fullName evidence="7">Amino acid adenylation domain-containing protein</fullName>
    </submittedName>
</protein>
<dbReference type="Gene3D" id="2.30.38.10">
    <property type="entry name" value="Luciferase, Domain 3"/>
    <property type="match status" value="1"/>
</dbReference>
<dbReference type="PANTHER" id="PTHR45527:SF1">
    <property type="entry name" value="FATTY ACID SYNTHASE"/>
    <property type="match status" value="1"/>
</dbReference>
<dbReference type="InterPro" id="IPR042099">
    <property type="entry name" value="ANL_N_sf"/>
</dbReference>
<evidence type="ECO:0000256" key="1">
    <source>
        <dbReference type="ARBA" id="ARBA00022450"/>
    </source>
</evidence>
<dbReference type="Gene3D" id="3.30.559.30">
    <property type="entry name" value="Nonribosomal peptide synthetase, condensation domain"/>
    <property type="match status" value="1"/>
</dbReference>
<evidence type="ECO:0000256" key="3">
    <source>
        <dbReference type="ARBA" id="ARBA00022832"/>
    </source>
</evidence>
<dbReference type="InterPro" id="IPR040097">
    <property type="entry name" value="FAAL/FAAC"/>
</dbReference>
<feature type="region of interest" description="Disordered" evidence="5">
    <location>
        <begin position="1770"/>
        <end position="1809"/>
    </location>
</feature>
<dbReference type="Pfam" id="PF23024">
    <property type="entry name" value="AMP-dom_DIP2-like"/>
    <property type="match status" value="1"/>
</dbReference>
<dbReference type="Gene3D" id="3.40.50.980">
    <property type="match status" value="2"/>
</dbReference>
<dbReference type="Pfam" id="PF00550">
    <property type="entry name" value="PP-binding"/>
    <property type="match status" value="2"/>
</dbReference>
<keyword evidence="4" id="KW-0443">Lipid metabolism</keyword>
<dbReference type="CDD" id="cd19531">
    <property type="entry name" value="LCL_NRPS-like"/>
    <property type="match status" value="1"/>
</dbReference>
<dbReference type="CDD" id="cd05930">
    <property type="entry name" value="A_NRPS"/>
    <property type="match status" value="1"/>
</dbReference>
<dbReference type="InterPro" id="IPR023213">
    <property type="entry name" value="CAT-like_dom_sf"/>
</dbReference>
<dbReference type="Gene3D" id="3.40.50.12780">
    <property type="entry name" value="N-terminal domain of ligase-like"/>
    <property type="match status" value="1"/>
</dbReference>
<evidence type="ECO:0000256" key="5">
    <source>
        <dbReference type="SAM" id="MobiDB-lite"/>
    </source>
</evidence>
<accession>A0ABT4ACF8</accession>
<dbReference type="InterPro" id="IPR020806">
    <property type="entry name" value="PKS_PP-bd"/>
</dbReference>
<dbReference type="InterPro" id="IPR045851">
    <property type="entry name" value="AMP-bd_C_sf"/>
</dbReference>
<dbReference type="SUPFAM" id="SSF56801">
    <property type="entry name" value="Acetyl-CoA synthetase-like"/>
    <property type="match status" value="2"/>
</dbReference>
<keyword evidence="1" id="KW-0596">Phosphopantetheine</keyword>
<keyword evidence="3" id="KW-0276">Fatty acid metabolism</keyword>
<feature type="domain" description="Carrier" evidence="6">
    <location>
        <begin position="1694"/>
        <end position="1769"/>
    </location>
</feature>
<dbReference type="SUPFAM" id="SSF47336">
    <property type="entry name" value="ACP-like"/>
    <property type="match status" value="2"/>
</dbReference>
<dbReference type="Gene3D" id="1.10.1200.10">
    <property type="entry name" value="ACP-like"/>
    <property type="match status" value="2"/>
</dbReference>
<dbReference type="InterPro" id="IPR025110">
    <property type="entry name" value="AMP-bd_C"/>
</dbReference>
<reference evidence="7 8" key="1">
    <citation type="submission" date="2022-11" db="EMBL/GenBank/DDBJ databases">
        <title>Minimal conservation of predation-associated metabolite biosynthetic gene clusters underscores biosynthetic potential of Myxococcota including descriptions for ten novel species: Archangium lansinium sp. nov., Myxococcus landrumus sp. nov., Nannocystis bai.</title>
        <authorList>
            <person name="Ahearne A."/>
            <person name="Stevens C."/>
            <person name="Phillips K."/>
        </authorList>
    </citation>
    <scope>NUCLEOTIDE SEQUENCE [LARGE SCALE GENOMIC DNA]</scope>
    <source>
        <strain evidence="7 8">MIWBW</strain>
    </source>
</reference>
<evidence type="ECO:0000259" key="6">
    <source>
        <dbReference type="PROSITE" id="PS50075"/>
    </source>
</evidence>
<gene>
    <name evidence="7" type="ORF">OV287_33320</name>
</gene>